<dbReference type="Gene3D" id="1.10.1790.10">
    <property type="entry name" value="PRD domain"/>
    <property type="match status" value="2"/>
</dbReference>
<evidence type="ECO:0000313" key="3">
    <source>
        <dbReference type="EMBL" id="QNN61554.1"/>
    </source>
</evidence>
<dbReference type="InterPro" id="IPR036650">
    <property type="entry name" value="CAT_RNA-bd_dom_sf"/>
</dbReference>
<evidence type="ECO:0000256" key="1">
    <source>
        <dbReference type="ARBA" id="ARBA00022737"/>
    </source>
</evidence>
<dbReference type="SMART" id="SM01061">
    <property type="entry name" value="CAT_RBD"/>
    <property type="match status" value="1"/>
</dbReference>
<name>A0A7G9S129_9FIRM</name>
<dbReference type="SUPFAM" id="SSF63520">
    <property type="entry name" value="PTS-regulatory domain, PRD"/>
    <property type="match status" value="2"/>
</dbReference>
<keyword evidence="1" id="KW-0677">Repeat</keyword>
<dbReference type="InterPro" id="IPR050661">
    <property type="entry name" value="BglG_antiterminators"/>
</dbReference>
<dbReference type="PANTHER" id="PTHR30185:SF16">
    <property type="entry name" value="PROTEIN GLCT"/>
    <property type="match status" value="1"/>
</dbReference>
<dbReference type="InterPro" id="IPR011608">
    <property type="entry name" value="PRD"/>
</dbReference>
<dbReference type="InterPro" id="IPR004341">
    <property type="entry name" value="CAT_RNA-bd_dom"/>
</dbReference>
<organism evidence="3 4">
    <name type="scientific">Erysipelothrix inopinata</name>
    <dbReference type="NCBI Taxonomy" id="225084"/>
    <lineage>
        <taxon>Bacteria</taxon>
        <taxon>Bacillati</taxon>
        <taxon>Bacillota</taxon>
        <taxon>Erysipelotrichia</taxon>
        <taxon>Erysipelotrichales</taxon>
        <taxon>Erysipelotrichaceae</taxon>
        <taxon>Erysipelothrix</taxon>
    </lineage>
</organism>
<dbReference type="PROSITE" id="PS51372">
    <property type="entry name" value="PRD_2"/>
    <property type="match status" value="2"/>
</dbReference>
<sequence>MNTLNRNYKVKRILNNSSLIASDLFFEVVIMGKGIAFGLKPNDTLKRGVEYDKMYKLLTQTNEFNRIINGFDDHIVDMVMDTVAAIGSHGYRELQTQHFITLSDHLAAAYTRILRGEPIVSFFSLEIKALYPQSYDRAVELAKTIESKHDLKIPEAELTYIALHIENLTSKHASTQLDALNVLIGDINELLDLTYHVKFDRNTVHYSRFLTHIRFIIEGALANKRTLSSGVNEALISAYPTHVEIAGKIIEMINKEMNIQLDNNELSYLVIHLVNILGDPIEYDENPSQ</sequence>
<evidence type="ECO:0000259" key="2">
    <source>
        <dbReference type="PROSITE" id="PS51372"/>
    </source>
</evidence>
<accession>A0A7G9S129</accession>
<dbReference type="Pfam" id="PF00874">
    <property type="entry name" value="PRD"/>
    <property type="match status" value="2"/>
</dbReference>
<protein>
    <submittedName>
        <fullName evidence="3">PRD domain-containing protein</fullName>
    </submittedName>
</protein>
<dbReference type="Pfam" id="PF03123">
    <property type="entry name" value="CAT_RBD"/>
    <property type="match status" value="1"/>
</dbReference>
<dbReference type="AlphaFoldDB" id="A0A7G9S129"/>
<dbReference type="EMBL" id="CP060715">
    <property type="protein sequence ID" value="QNN61554.1"/>
    <property type="molecule type" value="Genomic_DNA"/>
</dbReference>
<proteinExistence type="predicted"/>
<keyword evidence="4" id="KW-1185">Reference proteome</keyword>
<dbReference type="Gene3D" id="2.30.24.10">
    <property type="entry name" value="CAT RNA-binding domain"/>
    <property type="match status" value="1"/>
</dbReference>
<dbReference type="InterPro" id="IPR036634">
    <property type="entry name" value="PRD_sf"/>
</dbReference>
<dbReference type="SUPFAM" id="SSF50151">
    <property type="entry name" value="SacY-like RNA-binding domain"/>
    <property type="match status" value="1"/>
</dbReference>
<feature type="domain" description="PRD" evidence="2">
    <location>
        <begin position="70"/>
        <end position="175"/>
    </location>
</feature>
<dbReference type="RefSeq" id="WP_187534753.1">
    <property type="nucleotide sequence ID" value="NZ_CBCSHU010000003.1"/>
</dbReference>
<gene>
    <name evidence="3" type="ORF">H9L01_04145</name>
</gene>
<feature type="domain" description="PRD" evidence="2">
    <location>
        <begin position="176"/>
        <end position="283"/>
    </location>
</feature>
<dbReference type="Proteomes" id="UP000515928">
    <property type="component" value="Chromosome"/>
</dbReference>
<evidence type="ECO:0000313" key="4">
    <source>
        <dbReference type="Proteomes" id="UP000515928"/>
    </source>
</evidence>
<dbReference type="KEGG" id="eio:H9L01_04145"/>
<dbReference type="PANTHER" id="PTHR30185">
    <property type="entry name" value="CRYPTIC BETA-GLUCOSIDE BGL OPERON ANTITERMINATOR"/>
    <property type="match status" value="1"/>
</dbReference>
<reference evidence="3 4" key="1">
    <citation type="submission" date="2020-08" db="EMBL/GenBank/DDBJ databases">
        <title>Genome sequence of Erysipelothrix inopinata DSM 15511T.</title>
        <authorList>
            <person name="Hyun D.-W."/>
            <person name="Bae J.-W."/>
        </authorList>
    </citation>
    <scope>NUCLEOTIDE SEQUENCE [LARGE SCALE GENOMIC DNA]</scope>
    <source>
        <strain evidence="3 4">DSM 15511</strain>
    </source>
</reference>
<dbReference type="GO" id="GO:0006355">
    <property type="term" value="P:regulation of DNA-templated transcription"/>
    <property type="evidence" value="ECO:0007669"/>
    <property type="project" value="InterPro"/>
</dbReference>
<dbReference type="GO" id="GO:0003723">
    <property type="term" value="F:RNA binding"/>
    <property type="evidence" value="ECO:0007669"/>
    <property type="project" value="InterPro"/>
</dbReference>